<reference evidence="2" key="1">
    <citation type="submission" date="2018-05" db="EMBL/GenBank/DDBJ databases">
        <authorList>
            <person name="Lanie J.A."/>
            <person name="Ng W.-L."/>
            <person name="Kazmierczak K.M."/>
            <person name="Andrzejewski T.M."/>
            <person name="Davidsen T.M."/>
            <person name="Wayne K.J."/>
            <person name="Tettelin H."/>
            <person name="Glass J.I."/>
            <person name="Rusch D."/>
            <person name="Podicherti R."/>
            <person name="Tsui H.-C.T."/>
            <person name="Winkler M.E."/>
        </authorList>
    </citation>
    <scope>NUCLEOTIDE SEQUENCE</scope>
</reference>
<name>A0A381VC10_9ZZZZ</name>
<protein>
    <submittedName>
        <fullName evidence="2">Uncharacterized protein</fullName>
    </submittedName>
</protein>
<organism evidence="2">
    <name type="scientific">marine metagenome</name>
    <dbReference type="NCBI Taxonomy" id="408172"/>
    <lineage>
        <taxon>unclassified sequences</taxon>
        <taxon>metagenomes</taxon>
        <taxon>ecological metagenomes</taxon>
    </lineage>
</organism>
<accession>A0A381VC10</accession>
<dbReference type="AlphaFoldDB" id="A0A381VC10"/>
<feature type="region of interest" description="Disordered" evidence="1">
    <location>
        <begin position="40"/>
        <end position="70"/>
    </location>
</feature>
<feature type="compositionally biased region" description="Basic and acidic residues" evidence="1">
    <location>
        <begin position="45"/>
        <end position="58"/>
    </location>
</feature>
<dbReference type="EMBL" id="UINC01008421">
    <property type="protein sequence ID" value="SVA37906.1"/>
    <property type="molecule type" value="Genomic_DNA"/>
</dbReference>
<feature type="compositionally biased region" description="Polar residues" evidence="1">
    <location>
        <begin position="60"/>
        <end position="70"/>
    </location>
</feature>
<evidence type="ECO:0000313" key="2">
    <source>
        <dbReference type="EMBL" id="SVA37906.1"/>
    </source>
</evidence>
<evidence type="ECO:0000256" key="1">
    <source>
        <dbReference type="SAM" id="MobiDB-lite"/>
    </source>
</evidence>
<proteinExistence type="predicted"/>
<sequence>MACHRHVSKLPEAMLGQAEALFSGAPYLIVRRYRAEPVRTPGSRLEGRWSHRDGREEGAQANSVALSVSS</sequence>
<gene>
    <name evidence="2" type="ORF">METZ01_LOCUS90760</name>
</gene>